<keyword evidence="5" id="KW-0406">Ion transport</keyword>
<dbReference type="PANTHER" id="PTHR11878">
    <property type="entry name" value="SODIUM/CALCIUM EXCHANGER"/>
    <property type="match status" value="1"/>
</dbReference>
<dbReference type="GO" id="GO:0055085">
    <property type="term" value="P:transmembrane transport"/>
    <property type="evidence" value="ECO:0007669"/>
    <property type="project" value="InterPro"/>
</dbReference>
<comment type="caution">
    <text evidence="9">The sequence shown here is derived from an EMBL/GenBank/DDBJ whole genome shotgun (WGS) entry which is preliminary data.</text>
</comment>
<organism evidence="9 10">
    <name type="scientific">Polarella glacialis</name>
    <name type="common">Dinoflagellate</name>
    <dbReference type="NCBI Taxonomy" id="89957"/>
    <lineage>
        <taxon>Eukaryota</taxon>
        <taxon>Sar</taxon>
        <taxon>Alveolata</taxon>
        <taxon>Dinophyceae</taxon>
        <taxon>Suessiales</taxon>
        <taxon>Suessiaceae</taxon>
        <taxon>Polarella</taxon>
    </lineage>
</organism>
<keyword evidence="3 7" id="KW-0812">Transmembrane</keyword>
<feature type="transmembrane region" description="Helical" evidence="7">
    <location>
        <begin position="164"/>
        <end position="188"/>
    </location>
</feature>
<dbReference type="InterPro" id="IPR051171">
    <property type="entry name" value="CaCA"/>
</dbReference>
<dbReference type="OrthoDB" id="418484at2759"/>
<evidence type="ECO:0000256" key="3">
    <source>
        <dbReference type="ARBA" id="ARBA00022692"/>
    </source>
</evidence>
<feature type="transmembrane region" description="Helical" evidence="7">
    <location>
        <begin position="128"/>
        <end position="152"/>
    </location>
</feature>
<evidence type="ECO:0000313" key="9">
    <source>
        <dbReference type="EMBL" id="CAE8614052.1"/>
    </source>
</evidence>
<comment type="subcellular location">
    <subcellularLocation>
        <location evidence="1">Endomembrane system</location>
        <topology evidence="1">Multi-pass membrane protein</topology>
    </subcellularLocation>
</comment>
<name>A0A813FKU4_POLGL</name>
<reference evidence="9" key="1">
    <citation type="submission" date="2021-02" db="EMBL/GenBank/DDBJ databases">
        <authorList>
            <person name="Dougan E. K."/>
            <person name="Rhodes N."/>
            <person name="Thang M."/>
            <person name="Chan C."/>
        </authorList>
    </citation>
    <scope>NUCLEOTIDE SEQUENCE</scope>
</reference>
<accession>A0A813FKU4</accession>
<feature type="domain" description="Sodium/calcium exchanger membrane region" evidence="8">
    <location>
        <begin position="51"/>
        <end position="212"/>
    </location>
</feature>
<dbReference type="GO" id="GO:0030001">
    <property type="term" value="P:metal ion transport"/>
    <property type="evidence" value="ECO:0007669"/>
    <property type="project" value="TreeGrafter"/>
</dbReference>
<dbReference type="InterPro" id="IPR044880">
    <property type="entry name" value="NCX_ion-bd_dom_sf"/>
</dbReference>
<dbReference type="PANTHER" id="PTHR11878:SF65">
    <property type="entry name" value="NA_CA-EXCHANGE PROTEIN, ISOFORM G"/>
    <property type="match status" value="1"/>
</dbReference>
<dbReference type="GO" id="GO:0016020">
    <property type="term" value="C:membrane"/>
    <property type="evidence" value="ECO:0007669"/>
    <property type="project" value="InterPro"/>
</dbReference>
<gene>
    <name evidence="9" type="ORF">PGLA1383_LOCUS31787</name>
</gene>
<dbReference type="InterPro" id="IPR004837">
    <property type="entry name" value="NaCa_Exmemb"/>
</dbReference>
<protein>
    <recommendedName>
        <fullName evidence="8">Sodium/calcium exchanger membrane region domain-containing protein</fullName>
    </recommendedName>
</protein>
<evidence type="ECO:0000256" key="7">
    <source>
        <dbReference type="SAM" id="Phobius"/>
    </source>
</evidence>
<evidence type="ECO:0000256" key="5">
    <source>
        <dbReference type="ARBA" id="ARBA00023065"/>
    </source>
</evidence>
<dbReference type="Pfam" id="PF01699">
    <property type="entry name" value="Na_Ca_ex"/>
    <property type="match status" value="1"/>
</dbReference>
<keyword evidence="6 7" id="KW-0472">Membrane</keyword>
<keyword evidence="4 7" id="KW-1133">Transmembrane helix</keyword>
<evidence type="ECO:0000313" key="10">
    <source>
        <dbReference type="Proteomes" id="UP000654075"/>
    </source>
</evidence>
<feature type="transmembrane region" description="Helical" evidence="7">
    <location>
        <begin position="86"/>
        <end position="108"/>
    </location>
</feature>
<proteinExistence type="predicted"/>
<evidence type="ECO:0000256" key="6">
    <source>
        <dbReference type="ARBA" id="ARBA00023136"/>
    </source>
</evidence>
<evidence type="ECO:0000256" key="4">
    <source>
        <dbReference type="ARBA" id="ARBA00022989"/>
    </source>
</evidence>
<dbReference type="AlphaFoldDB" id="A0A813FKU4"/>
<dbReference type="GO" id="GO:0012505">
    <property type="term" value="C:endomembrane system"/>
    <property type="evidence" value="ECO:0007669"/>
    <property type="project" value="UniProtKB-SubCell"/>
</dbReference>
<dbReference type="EMBL" id="CAJNNV010025360">
    <property type="protein sequence ID" value="CAE8614052.1"/>
    <property type="molecule type" value="Genomic_DNA"/>
</dbReference>
<sequence>MADAVPSKRGASEEVAICHPGGHGQILPIGGEWEDNLHTRARVFLYLLDMLHCFMGISIVSDRFMSGIERITGIQKTRRIPGTPRYKTGAVWNATVANLTLMALGSSAPEILLSLNNILKRNFMEGKLGTPSIVGSGAFNLFIIIAISINAVPNGKIKYIKEEGVYAITAFFAVFAYLWMFLIVSVITPNEVSVWEAVLTFLFFPLLVFLAYLADIHVLTIENIKAFVWKRKDERSEGQEPKTWLEKFRSAHALALLESSKTRNVKEPEKN</sequence>
<evidence type="ECO:0000256" key="2">
    <source>
        <dbReference type="ARBA" id="ARBA00022448"/>
    </source>
</evidence>
<feature type="transmembrane region" description="Helical" evidence="7">
    <location>
        <begin position="194"/>
        <end position="214"/>
    </location>
</feature>
<dbReference type="Gene3D" id="1.20.1420.30">
    <property type="entry name" value="NCX, central ion-binding region"/>
    <property type="match status" value="1"/>
</dbReference>
<evidence type="ECO:0000256" key="1">
    <source>
        <dbReference type="ARBA" id="ARBA00004127"/>
    </source>
</evidence>
<dbReference type="Proteomes" id="UP000654075">
    <property type="component" value="Unassembled WGS sequence"/>
</dbReference>
<evidence type="ECO:0000259" key="8">
    <source>
        <dbReference type="Pfam" id="PF01699"/>
    </source>
</evidence>
<keyword evidence="10" id="KW-1185">Reference proteome</keyword>
<keyword evidence="2" id="KW-0813">Transport</keyword>